<dbReference type="CDD" id="cd01428">
    <property type="entry name" value="ADK"/>
    <property type="match status" value="1"/>
</dbReference>
<comment type="subcellular location">
    <subcellularLocation>
        <location evidence="1 7">Mitochondrion matrix</location>
    </subcellularLocation>
</comment>
<dbReference type="Pfam" id="PF05191">
    <property type="entry name" value="ADK_lid"/>
    <property type="match status" value="1"/>
</dbReference>
<proteinExistence type="inferred from homology"/>
<feature type="binding site" evidence="7">
    <location>
        <position position="189"/>
    </location>
    <ligand>
        <name>GTP</name>
        <dbReference type="ChEBI" id="CHEBI:37565"/>
    </ligand>
</feature>
<comment type="catalytic activity">
    <reaction evidence="7">
        <text>a ribonucleoside 5'-triphosphate + AMP = a ribonucleoside 5'-diphosphate + ADP</text>
        <dbReference type="Rhea" id="RHEA:13749"/>
        <dbReference type="ChEBI" id="CHEBI:57930"/>
        <dbReference type="ChEBI" id="CHEBI:61557"/>
        <dbReference type="ChEBI" id="CHEBI:456215"/>
        <dbReference type="ChEBI" id="CHEBI:456216"/>
        <dbReference type="EC" id="2.7.4.10"/>
    </reaction>
</comment>
<dbReference type="NCBIfam" id="TIGR01351">
    <property type="entry name" value="adk"/>
    <property type="match status" value="1"/>
</dbReference>
<keyword evidence="4 7" id="KW-0418">Kinase</keyword>
<feature type="binding site" evidence="7">
    <location>
        <begin position="198"/>
        <end position="199"/>
    </location>
    <ligand>
        <name>GTP</name>
        <dbReference type="ChEBI" id="CHEBI:37565"/>
    </ligand>
</feature>
<keyword evidence="10" id="KW-1185">Reference proteome</keyword>
<comment type="function">
    <text evidence="7">Involved in maintaining the homeostasis of cellular nucleotides by catalyzing the interconversion of nucleoside phosphates. Has GTP:AMP phosphotransferase and ITP:AMP phosphotransferase activities.</text>
</comment>
<dbReference type="NCBIfam" id="NF011100">
    <property type="entry name" value="PRK14527.1"/>
    <property type="match status" value="1"/>
</dbReference>
<dbReference type="InterPro" id="IPR036193">
    <property type="entry name" value="ADK_active_lid_dom_sf"/>
</dbReference>
<evidence type="ECO:0000256" key="6">
    <source>
        <dbReference type="ARBA" id="ARBA00023134"/>
    </source>
</evidence>
<feature type="binding site" evidence="7">
    <location>
        <begin position="120"/>
        <end position="122"/>
    </location>
    <ligand>
        <name>AMP</name>
        <dbReference type="ChEBI" id="CHEBI:456215"/>
    </ligand>
</feature>
<dbReference type="GO" id="GO:0005759">
    <property type="term" value="C:mitochondrial matrix"/>
    <property type="evidence" value="ECO:0007669"/>
    <property type="project" value="UniProtKB-SubCell"/>
</dbReference>
<dbReference type="GO" id="GO:0005525">
    <property type="term" value="F:GTP binding"/>
    <property type="evidence" value="ECO:0007669"/>
    <property type="project" value="UniProtKB-KW"/>
</dbReference>
<dbReference type="GO" id="GO:0005524">
    <property type="term" value="F:ATP binding"/>
    <property type="evidence" value="ECO:0007669"/>
    <property type="project" value="InterPro"/>
</dbReference>
<feature type="binding site" evidence="7">
    <location>
        <position position="262"/>
    </location>
    <ligand>
        <name>GTP</name>
        <dbReference type="ChEBI" id="CHEBI:37565"/>
    </ligand>
</feature>
<dbReference type="GO" id="GO:0046039">
    <property type="term" value="P:GTP metabolic process"/>
    <property type="evidence" value="ECO:0007669"/>
    <property type="project" value="UniProtKB-UniRule"/>
</dbReference>
<dbReference type="InterPro" id="IPR006259">
    <property type="entry name" value="Adenyl_kin_sub"/>
</dbReference>
<dbReference type="GO" id="GO:0046041">
    <property type="term" value="P:ITP metabolic process"/>
    <property type="evidence" value="ECO:0007669"/>
    <property type="project" value="UniProtKB-UniRule"/>
</dbReference>
<feature type="domain" description="Adenylate kinase active site lid" evidence="8">
    <location>
        <begin position="189"/>
        <end position="224"/>
    </location>
</feature>
<dbReference type="SUPFAM" id="SSF52540">
    <property type="entry name" value="P-loop containing nucleoside triphosphate hydrolases"/>
    <property type="match status" value="1"/>
</dbReference>
<dbReference type="InterPro" id="IPR028586">
    <property type="entry name" value="AK3/Ak4_mitochondrial"/>
</dbReference>
<dbReference type="EC" id="2.7.4.10" evidence="7"/>
<evidence type="ECO:0000256" key="2">
    <source>
        <dbReference type="ARBA" id="ARBA00022679"/>
    </source>
</evidence>
<comment type="domain">
    <text evidence="7">Consists of three domains, a large central CORE domain and two small peripheral domains, NMPbind and LID, which undergo movements during catalysis. The LID domain closes over the site of phosphoryl transfer upon GTP binding. Assembling and dissambling the active center during each catalytic cycle provides an effective means to prevent GTP hydrolysis.</text>
</comment>
<feature type="binding site" evidence="7">
    <location>
        <begin position="147"/>
        <end position="150"/>
    </location>
    <ligand>
        <name>AMP</name>
        <dbReference type="ChEBI" id="CHEBI:456215"/>
    </ligand>
</feature>
<dbReference type="InterPro" id="IPR033690">
    <property type="entry name" value="Adenylat_kinase_CS"/>
</dbReference>
<feature type="binding site" evidence="7">
    <location>
        <position position="154"/>
    </location>
    <ligand>
        <name>AMP</name>
        <dbReference type="ChEBI" id="CHEBI:456215"/>
    </ligand>
</feature>
<evidence type="ECO:0000256" key="4">
    <source>
        <dbReference type="ARBA" id="ARBA00022777"/>
    </source>
</evidence>
<dbReference type="HAMAP" id="MF_00235">
    <property type="entry name" value="Adenylate_kinase_Adk"/>
    <property type="match status" value="1"/>
</dbReference>
<dbReference type="Proteomes" id="UP000245699">
    <property type="component" value="Unassembled WGS sequence"/>
</dbReference>
<gene>
    <name evidence="7" type="primary">ADK2</name>
    <name evidence="9" type="ORF">BB559_007008</name>
</gene>
<dbReference type="GO" id="GO:0006172">
    <property type="term" value="P:ADP biosynthetic process"/>
    <property type="evidence" value="ECO:0007669"/>
    <property type="project" value="UniProtKB-UniRule"/>
</dbReference>
<dbReference type="SUPFAM" id="SSF57774">
    <property type="entry name" value="Microbial and mitochondrial ADK, insert 'zinc finger' domain"/>
    <property type="match status" value="1"/>
</dbReference>
<dbReference type="InterPro" id="IPR007862">
    <property type="entry name" value="Adenylate_kinase_lid-dom"/>
</dbReference>
<comment type="subunit">
    <text evidence="7">Monomer.</text>
</comment>
<evidence type="ECO:0000256" key="1">
    <source>
        <dbReference type="ARBA" id="ARBA00004305"/>
    </source>
</evidence>
<accession>A0A2T9XZH5</accession>
<dbReference type="OrthoDB" id="439792at2759"/>
<dbReference type="FunFam" id="3.40.50.300:FF:000106">
    <property type="entry name" value="Adenylate kinase mitochondrial"/>
    <property type="match status" value="1"/>
</dbReference>
<keyword evidence="3 7" id="KW-0547">Nucleotide-binding</keyword>
<evidence type="ECO:0000256" key="5">
    <source>
        <dbReference type="ARBA" id="ARBA00023128"/>
    </source>
</evidence>
<feature type="binding site" evidence="7">
    <location>
        <position position="99"/>
    </location>
    <ligand>
        <name>AMP</name>
        <dbReference type="ChEBI" id="CHEBI:456215"/>
    </ligand>
</feature>
<comment type="caution">
    <text evidence="9">The sequence shown here is derived from an EMBL/GenBank/DDBJ whole genome shotgun (WGS) entry which is preliminary data.</text>
</comment>
<evidence type="ECO:0000313" key="9">
    <source>
        <dbReference type="EMBL" id="PVU85470.1"/>
    </source>
</evidence>
<evidence type="ECO:0000256" key="7">
    <source>
        <dbReference type="HAMAP-Rule" id="MF_03169"/>
    </source>
</evidence>
<evidence type="ECO:0000259" key="8">
    <source>
        <dbReference type="Pfam" id="PF05191"/>
    </source>
</evidence>
<feature type="binding site" evidence="7">
    <location>
        <position position="94"/>
    </location>
    <ligand>
        <name>AMP</name>
        <dbReference type="ChEBI" id="CHEBI:456215"/>
    </ligand>
</feature>
<evidence type="ECO:0000256" key="3">
    <source>
        <dbReference type="ARBA" id="ARBA00022741"/>
    </source>
</evidence>
<dbReference type="PRINTS" id="PR00094">
    <property type="entry name" value="ADENYLTKNASE"/>
</dbReference>
<dbReference type="GO" id="GO:0004017">
    <property type="term" value="F:AMP kinase activity"/>
    <property type="evidence" value="ECO:0007669"/>
    <property type="project" value="InterPro"/>
</dbReference>
<feature type="binding site" evidence="7">
    <location>
        <position position="222"/>
    </location>
    <ligand>
        <name>AMP</name>
        <dbReference type="ChEBI" id="CHEBI:456215"/>
    </ligand>
</feature>
<dbReference type="HAMAP" id="MF_03169">
    <property type="entry name" value="Adenylate_kinase_AK3"/>
    <property type="match status" value="1"/>
</dbReference>
<feature type="binding site" evidence="7">
    <location>
        <begin position="73"/>
        <end position="78"/>
    </location>
    <ligand>
        <name>GTP</name>
        <dbReference type="ChEBI" id="CHEBI:37565"/>
    </ligand>
</feature>
<dbReference type="InterPro" id="IPR000850">
    <property type="entry name" value="Adenylat/UMP-CMP_kin"/>
</dbReference>
<organism evidence="9 10">
    <name type="scientific">Furculomyces boomerangus</name>
    <dbReference type="NCBI Taxonomy" id="61424"/>
    <lineage>
        <taxon>Eukaryota</taxon>
        <taxon>Fungi</taxon>
        <taxon>Fungi incertae sedis</taxon>
        <taxon>Zoopagomycota</taxon>
        <taxon>Kickxellomycotina</taxon>
        <taxon>Harpellomycetes</taxon>
        <taxon>Harpellales</taxon>
        <taxon>Harpellaceae</taxon>
        <taxon>Furculomyces</taxon>
    </lineage>
</organism>
<dbReference type="GO" id="GO:0046899">
    <property type="term" value="F:nucleoside triphosphate adenylate kinase activity"/>
    <property type="evidence" value="ECO:0007669"/>
    <property type="project" value="UniProtKB-UniRule"/>
</dbReference>
<name>A0A2T9XZH5_9FUNG</name>
<keyword evidence="6 7" id="KW-0342">GTP-binding</keyword>
<keyword evidence="2 7" id="KW-0808">Transferase</keyword>
<sequence length="279" mass="31206">MISKNIFASALCKNKAGFPHCKTGAKRTLQTATSDYMANSYEAVQLSQPEEHNLPSKTITGIPLRGMLLGAPGAGKGTQTERIKNYFDITAVSSGNLLRQNIAMNTQVGIIAKEIIERGDLVPDNIMVSLIENELAKIHNQNWLLDGFPRNVEQAQALDRMLENYNCPLNMVVSLDVPQDIIIARITERYVHIPSGRVYNLTYNPPVVPGVDDITGEPLVHRPDDNPDTFRLRLDKYNRITSPLLDYYAKKGVLRTYSGNTSDIIFPQIYNLLSNIFIM</sequence>
<dbReference type="PROSITE" id="PS00113">
    <property type="entry name" value="ADENYLATE_KINASE"/>
    <property type="match status" value="1"/>
</dbReference>
<dbReference type="AlphaFoldDB" id="A0A2T9XZH5"/>
<dbReference type="STRING" id="61424.A0A2T9XZH5"/>
<dbReference type="InterPro" id="IPR027417">
    <property type="entry name" value="P-loop_NTPase"/>
</dbReference>
<dbReference type="EMBL" id="MBFT01001082">
    <property type="protein sequence ID" value="PVU85470.1"/>
    <property type="molecule type" value="Genomic_DNA"/>
</dbReference>
<evidence type="ECO:0000313" key="10">
    <source>
        <dbReference type="Proteomes" id="UP000245699"/>
    </source>
</evidence>
<dbReference type="Gene3D" id="3.40.50.300">
    <property type="entry name" value="P-loop containing nucleotide triphosphate hydrolases"/>
    <property type="match status" value="1"/>
</dbReference>
<feature type="binding site" evidence="7">
    <location>
        <position position="233"/>
    </location>
    <ligand>
        <name>AMP</name>
        <dbReference type="ChEBI" id="CHEBI:456215"/>
    </ligand>
</feature>
<dbReference type="PANTHER" id="PTHR23359">
    <property type="entry name" value="NUCLEOTIDE KINASE"/>
    <property type="match status" value="1"/>
</dbReference>
<dbReference type="GO" id="GO:0046033">
    <property type="term" value="P:AMP metabolic process"/>
    <property type="evidence" value="ECO:0007669"/>
    <property type="project" value="UniProtKB-UniRule"/>
</dbReference>
<feature type="region of interest" description="LID" evidence="7">
    <location>
        <begin position="188"/>
        <end position="225"/>
    </location>
</feature>
<protein>
    <recommendedName>
        <fullName evidence="7">GTP:AMP phosphotransferase, mitochondrial</fullName>
        <ecNumber evidence="7">2.7.4.10</ecNumber>
    </recommendedName>
    <alternativeName>
        <fullName evidence="7">Adenylate kinase 3</fullName>
        <shortName evidence="7">AK 3</shortName>
    </alternativeName>
</protein>
<reference evidence="9 10" key="1">
    <citation type="journal article" date="2018" name="MBio">
        <title>Comparative Genomics Reveals the Core Gene Toolbox for the Fungus-Insect Symbiosis.</title>
        <authorList>
            <person name="Wang Y."/>
            <person name="Stata M."/>
            <person name="Wang W."/>
            <person name="Stajich J.E."/>
            <person name="White M.M."/>
            <person name="Moncalvo J.M."/>
        </authorList>
    </citation>
    <scope>NUCLEOTIDE SEQUENCE [LARGE SCALE GENOMIC DNA]</scope>
    <source>
        <strain evidence="9 10">AUS-77-4</strain>
    </source>
</reference>
<feature type="region of interest" description="NMPbind" evidence="7">
    <location>
        <begin position="93"/>
        <end position="122"/>
    </location>
</feature>
<comment type="similarity">
    <text evidence="7">Belongs to the adenylate kinase family. AK3 subfamily.</text>
</comment>
<keyword evidence="5 7" id="KW-0496">Mitochondrion</keyword>
<dbReference type="Pfam" id="PF00406">
    <property type="entry name" value="ADK"/>
    <property type="match status" value="1"/>
</dbReference>